<keyword evidence="5" id="KW-0732">Signal</keyword>
<feature type="chain" id="PRO_5040200797" evidence="5">
    <location>
        <begin position="19"/>
        <end position="950"/>
    </location>
</feature>
<dbReference type="Proteomes" id="UP000789508">
    <property type="component" value="Unassembled WGS sequence"/>
</dbReference>
<evidence type="ECO:0000313" key="7">
    <source>
        <dbReference type="EMBL" id="CAG8561237.1"/>
    </source>
</evidence>
<dbReference type="AlphaFoldDB" id="A0A9N9BES1"/>
<feature type="region of interest" description="Disordered" evidence="4">
    <location>
        <begin position="811"/>
        <end position="840"/>
    </location>
</feature>
<feature type="compositionally biased region" description="Acidic residues" evidence="4">
    <location>
        <begin position="821"/>
        <end position="840"/>
    </location>
</feature>
<dbReference type="GO" id="GO:0043657">
    <property type="term" value="C:host cell"/>
    <property type="evidence" value="ECO:0007669"/>
    <property type="project" value="UniProtKB-SubCell"/>
</dbReference>
<reference evidence="7" key="1">
    <citation type="submission" date="2021-06" db="EMBL/GenBank/DDBJ databases">
        <authorList>
            <person name="Kallberg Y."/>
            <person name="Tangrot J."/>
            <person name="Rosling A."/>
        </authorList>
    </citation>
    <scope>NUCLEOTIDE SEQUENCE</scope>
    <source>
        <strain evidence="7">FL130A</strain>
    </source>
</reference>
<evidence type="ECO:0000259" key="6">
    <source>
        <dbReference type="Pfam" id="PF20147"/>
    </source>
</evidence>
<gene>
    <name evidence="7" type="ORF">ALEPTO_LOCUS6361</name>
</gene>
<name>A0A9N9BES1_9GLOM</name>
<dbReference type="OrthoDB" id="2377236at2759"/>
<evidence type="ECO:0000256" key="1">
    <source>
        <dbReference type="ARBA" id="ARBA00004340"/>
    </source>
</evidence>
<keyword evidence="8" id="KW-1185">Reference proteome</keyword>
<evidence type="ECO:0000313" key="8">
    <source>
        <dbReference type="Proteomes" id="UP000789508"/>
    </source>
</evidence>
<dbReference type="Pfam" id="PF20147">
    <property type="entry name" value="Crinkler"/>
    <property type="match status" value="1"/>
</dbReference>
<evidence type="ECO:0000256" key="2">
    <source>
        <dbReference type="ARBA" id="ARBA00004613"/>
    </source>
</evidence>
<feature type="signal peptide" evidence="5">
    <location>
        <begin position="1"/>
        <end position="18"/>
    </location>
</feature>
<evidence type="ECO:0000256" key="3">
    <source>
        <dbReference type="ARBA" id="ARBA00022525"/>
    </source>
</evidence>
<dbReference type="InterPro" id="IPR045379">
    <property type="entry name" value="Crinkler_N"/>
</dbReference>
<comment type="subcellular location">
    <subcellularLocation>
        <location evidence="1">Host cell</location>
    </subcellularLocation>
    <subcellularLocation>
        <location evidence="2">Secreted</location>
    </subcellularLocation>
</comment>
<evidence type="ECO:0000256" key="4">
    <source>
        <dbReference type="SAM" id="MobiDB-lite"/>
    </source>
</evidence>
<comment type="caution">
    <text evidence="7">The sequence shown here is derived from an EMBL/GenBank/DDBJ whole genome shotgun (WGS) entry which is preliminary data.</text>
</comment>
<dbReference type="InterPro" id="IPR027417">
    <property type="entry name" value="P-loop_NTPase"/>
</dbReference>
<protein>
    <submittedName>
        <fullName evidence="7">13950_t:CDS:1</fullName>
    </submittedName>
</protein>
<keyword evidence="3" id="KW-0964">Secreted</keyword>
<sequence length="950" mass="109049">MAEIVLSCFVLGPGCALSVDICERNKISDSHDVSINNLTVDHLKQLIWNRIRKWRDMENVKDCNELVLWKVEVPQEKLNSFLTGTEIEQLGGREMSTVSKFRKFFPEGYAPPDEIIHIIVRPVTTASSMYIPSDEIKIEIKNKVIKAFPNVNEFLIDQLVYALALIWDIEAGESDSPGPQNDPYVKLKAEPSFFKARLPRGITKRTLTTVDLCLPSYESGTVNYHNPFYDDPQFKEAVSFVKEKIENNIGDIIVLAGVSGGGKTSTTFGIAMQRWSIYIDFSPSAGTYGDQVGKELEAINVKKPKFEQRDQQVHVFRMLDTAILSRGLLLIKMLIEKNILTPKEWLFAQLRMSDNKIRMKLAHENYDIFNVNALIESINTCLNVESLTLIFDEAQVLCRSDYGEYKRSSVPNKKWNLLQAYVEHLTHLPVTCLLAGTYMHMSSGISLVTSVGKDRGLKDHIVLKLPFLSRNDVLRNLNAVIDLTDVSPKILNFLGCLLRGRPRNCASFVRLLILERISVDRTKDQKNQEIIKLIEKWYKEIREDMAEYLENACKYLDANNLNPDRAIMDVLRLRVFYNQKYESAIKLLQHSIIPCKSPECITLGSGKTISGIIEINTSLESYLVSGIELFLKNTRRKTLIDVFIDEIIKLDGIPSIGNEFDAIFIAIIIQKRGLNAREELNRWKNGQQFDLPSWITPTMEFVTISNLSRAVPIAKYVEDETYRYYAIQPDTYSGSDLVISLVDNKQNVVLLSASCTVSGSLIERDKVKKQLIKSCMKFQYMECPRKRKNSETVEFSPCKQRTRLQTGLGVIPDDTTAKENDLEEDKGDLEEDEDDLEEEEYGQDLNFDDVEYDLDYTKNIKKYRISKVSERAKNHEKIKTLTENRKHIYVSVELPHRRSKRPELFRFNEYGDLVIIVDDRNMEYIFGPVIKELVDSLRQRRENLMDETDG</sequence>
<proteinExistence type="predicted"/>
<accession>A0A9N9BES1</accession>
<organism evidence="7 8">
    <name type="scientific">Ambispora leptoticha</name>
    <dbReference type="NCBI Taxonomy" id="144679"/>
    <lineage>
        <taxon>Eukaryota</taxon>
        <taxon>Fungi</taxon>
        <taxon>Fungi incertae sedis</taxon>
        <taxon>Mucoromycota</taxon>
        <taxon>Glomeromycotina</taxon>
        <taxon>Glomeromycetes</taxon>
        <taxon>Archaeosporales</taxon>
        <taxon>Ambisporaceae</taxon>
        <taxon>Ambispora</taxon>
    </lineage>
</organism>
<dbReference type="GO" id="GO:0005576">
    <property type="term" value="C:extracellular region"/>
    <property type="evidence" value="ECO:0007669"/>
    <property type="project" value="UniProtKB-SubCell"/>
</dbReference>
<feature type="domain" description="Crinkler effector protein N-terminal" evidence="6">
    <location>
        <begin position="5"/>
        <end position="121"/>
    </location>
</feature>
<evidence type="ECO:0000256" key="5">
    <source>
        <dbReference type="SAM" id="SignalP"/>
    </source>
</evidence>
<dbReference type="SUPFAM" id="SSF52540">
    <property type="entry name" value="P-loop containing nucleoside triphosphate hydrolases"/>
    <property type="match status" value="1"/>
</dbReference>
<dbReference type="EMBL" id="CAJVPS010002138">
    <property type="protein sequence ID" value="CAG8561237.1"/>
    <property type="molecule type" value="Genomic_DNA"/>
</dbReference>